<dbReference type="Proteomes" id="UP000000759">
    <property type="component" value="Chromosome 2"/>
</dbReference>
<dbReference type="EMBL" id="CM000606">
    <property type="protein sequence ID" value="EEC50812.1"/>
    <property type="molecule type" value="Genomic_DNA"/>
</dbReference>
<evidence type="ECO:0000313" key="3">
    <source>
        <dbReference type="EMBL" id="EEC50812.1"/>
    </source>
</evidence>
<proteinExistence type="predicted"/>
<dbReference type="PaxDb" id="2850-Phatr43541"/>
<dbReference type="SUPFAM" id="SSF53474">
    <property type="entry name" value="alpha/beta-Hydrolases"/>
    <property type="match status" value="1"/>
</dbReference>
<protein>
    <recommendedName>
        <fullName evidence="2">AB hydrolase-1 domain-containing protein</fullName>
    </recommendedName>
</protein>
<gene>
    <name evidence="3" type="ORF">PHATRDRAFT_43541</name>
</gene>
<feature type="domain" description="AB hydrolase-1" evidence="2">
    <location>
        <begin position="159"/>
        <end position="370"/>
    </location>
</feature>
<dbReference type="InterPro" id="IPR029058">
    <property type="entry name" value="AB_hydrolase_fold"/>
</dbReference>
<sequence length="624" mass="69255">MWAPFHKLLPVFLASSSSSTTKSASWTPPKTPQDLTNAFRQVYRELEQPGSKFVYATETLRFSYVHPPVNGTKAWNTGAFPAPSTAESADAKPLAIYIPGLDGYGISASTHQFDDLAQSFELWRMTMMPKDRSSFAVVVNAIHDFVETQLSPDSHEENIKNKRRVILIGESCGGVFASAAALKLQSKSRTSPLDGLVLVNPATSFDRTAWEVLVPLLASLKNLDPDETGENDVVTPYAVIGSLILSGLLPDEDQTKRIRDNILNLESLRSPGINLATLAQLQEAAASSFRMTADFLPPELLEHRVSRWLTVGNAVIQSRLKDITVPTLVVVGSDDKLMPSASEADRLLKILPNSEKLVVRNRGHLVLDENVNLTEAILFSKIDLLRWNETKKPYDVITDWKLPSLEKIEKAVEETVDPLRRFHSPVYFSTDDKGKRWMGLSKVPKVDGPLLFVGNHQLGRTPGIIRSVDNRFAFANADFQSFGALPVTPRNYYRLMQTGQSALLFPGGAAEAQSGRRDYPLFWPEKTDFVRTAARFNATIIPFSAIGMVDSVNVLVESEDIFKLPFIGERAKALSRNVTAARYDTKKEDEVLLPPIGLSKQTILTTKINKIAIEYTEKRSPQCV</sequence>
<dbReference type="GO" id="GO:0016020">
    <property type="term" value="C:membrane"/>
    <property type="evidence" value="ECO:0007669"/>
    <property type="project" value="TreeGrafter"/>
</dbReference>
<evidence type="ECO:0000256" key="1">
    <source>
        <dbReference type="SAM" id="SignalP"/>
    </source>
</evidence>
<evidence type="ECO:0000313" key="4">
    <source>
        <dbReference type="Proteomes" id="UP000000759"/>
    </source>
</evidence>
<dbReference type="Gene3D" id="3.40.50.1820">
    <property type="entry name" value="alpha/beta hydrolase"/>
    <property type="match status" value="1"/>
</dbReference>
<dbReference type="RefSeq" id="XP_002177998.1">
    <property type="nucleotide sequence ID" value="XM_002177962.1"/>
</dbReference>
<dbReference type="KEGG" id="pti:PHATRDRAFT_43541"/>
<dbReference type="PANTHER" id="PTHR22753">
    <property type="entry name" value="TRANSMEMBRANE PROTEIN 68"/>
    <property type="match status" value="1"/>
</dbReference>
<organism evidence="3 4">
    <name type="scientific">Phaeodactylum tricornutum (strain CCAP 1055/1)</name>
    <dbReference type="NCBI Taxonomy" id="556484"/>
    <lineage>
        <taxon>Eukaryota</taxon>
        <taxon>Sar</taxon>
        <taxon>Stramenopiles</taxon>
        <taxon>Ochrophyta</taxon>
        <taxon>Bacillariophyta</taxon>
        <taxon>Bacillariophyceae</taxon>
        <taxon>Bacillariophycidae</taxon>
        <taxon>Naviculales</taxon>
        <taxon>Phaeodactylaceae</taxon>
        <taxon>Phaeodactylum</taxon>
    </lineage>
</organism>
<dbReference type="InParanoid" id="B7FSK5"/>
<dbReference type="Pfam" id="PF00561">
    <property type="entry name" value="Abhydrolase_1"/>
    <property type="match status" value="1"/>
</dbReference>
<keyword evidence="1" id="KW-0732">Signal</keyword>
<evidence type="ECO:0000259" key="2">
    <source>
        <dbReference type="Pfam" id="PF00561"/>
    </source>
</evidence>
<dbReference type="OrthoDB" id="44277at2759"/>
<accession>B7FSK5</accession>
<dbReference type="eggNOG" id="ENOG502QQUD">
    <property type="taxonomic scope" value="Eukaryota"/>
</dbReference>
<feature type="signal peptide" evidence="1">
    <location>
        <begin position="1"/>
        <end position="24"/>
    </location>
</feature>
<dbReference type="GeneID" id="7197574"/>
<reference evidence="4" key="2">
    <citation type="submission" date="2008-08" db="EMBL/GenBank/DDBJ databases">
        <authorList>
            <consortium name="Diatom Consortium"/>
            <person name="Grigoriev I."/>
            <person name="Grimwood J."/>
            <person name="Kuo A."/>
            <person name="Otillar R.P."/>
            <person name="Salamov A."/>
            <person name="Detter J.C."/>
            <person name="Lindquist E."/>
            <person name="Shapiro H."/>
            <person name="Lucas S."/>
            <person name="Glavina del Rio T."/>
            <person name="Pitluck S."/>
            <person name="Rokhsar D."/>
            <person name="Bowler C."/>
        </authorList>
    </citation>
    <scope>GENOME REANNOTATION</scope>
    <source>
        <strain evidence="4">CCAP 1055/1</strain>
    </source>
</reference>
<name>B7FSK5_PHATC</name>
<reference evidence="3 4" key="1">
    <citation type="journal article" date="2008" name="Nature">
        <title>The Phaeodactylum genome reveals the evolutionary history of diatom genomes.</title>
        <authorList>
            <person name="Bowler C."/>
            <person name="Allen A.E."/>
            <person name="Badger J.H."/>
            <person name="Grimwood J."/>
            <person name="Jabbari K."/>
            <person name="Kuo A."/>
            <person name="Maheswari U."/>
            <person name="Martens C."/>
            <person name="Maumus F."/>
            <person name="Otillar R.P."/>
            <person name="Rayko E."/>
            <person name="Salamov A."/>
            <person name="Vandepoele K."/>
            <person name="Beszteri B."/>
            <person name="Gruber A."/>
            <person name="Heijde M."/>
            <person name="Katinka M."/>
            <person name="Mock T."/>
            <person name="Valentin K."/>
            <person name="Verret F."/>
            <person name="Berges J.A."/>
            <person name="Brownlee C."/>
            <person name="Cadoret J.P."/>
            <person name="Chiovitti A."/>
            <person name="Choi C.J."/>
            <person name="Coesel S."/>
            <person name="De Martino A."/>
            <person name="Detter J.C."/>
            <person name="Durkin C."/>
            <person name="Falciatore A."/>
            <person name="Fournet J."/>
            <person name="Haruta M."/>
            <person name="Huysman M.J."/>
            <person name="Jenkins B.D."/>
            <person name="Jiroutova K."/>
            <person name="Jorgensen R.E."/>
            <person name="Joubert Y."/>
            <person name="Kaplan A."/>
            <person name="Kroger N."/>
            <person name="Kroth P.G."/>
            <person name="La Roche J."/>
            <person name="Lindquist E."/>
            <person name="Lommer M."/>
            <person name="Martin-Jezequel V."/>
            <person name="Lopez P.J."/>
            <person name="Lucas S."/>
            <person name="Mangogna M."/>
            <person name="McGinnis K."/>
            <person name="Medlin L.K."/>
            <person name="Montsant A."/>
            <person name="Oudot-Le Secq M.P."/>
            <person name="Napoli C."/>
            <person name="Obornik M."/>
            <person name="Parker M.S."/>
            <person name="Petit J.L."/>
            <person name="Porcel B.M."/>
            <person name="Poulsen N."/>
            <person name="Robison M."/>
            <person name="Rychlewski L."/>
            <person name="Rynearson T.A."/>
            <person name="Schmutz J."/>
            <person name="Shapiro H."/>
            <person name="Siaut M."/>
            <person name="Stanley M."/>
            <person name="Sussman M.R."/>
            <person name="Taylor A.R."/>
            <person name="Vardi A."/>
            <person name="von Dassow P."/>
            <person name="Vyverman W."/>
            <person name="Willis A."/>
            <person name="Wyrwicz L.S."/>
            <person name="Rokhsar D.S."/>
            <person name="Weissenbach J."/>
            <person name="Armbrust E.V."/>
            <person name="Green B.R."/>
            <person name="Van de Peer Y."/>
            <person name="Grigoriev I.V."/>
        </authorList>
    </citation>
    <scope>NUCLEOTIDE SEQUENCE [LARGE SCALE GENOMIC DNA]</scope>
    <source>
        <strain evidence="3 4">CCAP 1055/1</strain>
    </source>
</reference>
<feature type="chain" id="PRO_5002855381" description="AB hydrolase-1 domain-containing protein" evidence="1">
    <location>
        <begin position="25"/>
        <end position="624"/>
    </location>
</feature>
<dbReference type="STRING" id="556484.B7FSK5"/>
<dbReference type="InterPro" id="IPR000073">
    <property type="entry name" value="AB_hydrolase_1"/>
</dbReference>
<keyword evidence="4" id="KW-1185">Reference proteome</keyword>
<dbReference type="PANTHER" id="PTHR22753:SF14">
    <property type="entry name" value="MONOACYLGLYCEROL_DIACYLGLYCEROL O-ACYLTRANSFERASE"/>
    <property type="match status" value="1"/>
</dbReference>
<dbReference type="AlphaFoldDB" id="B7FSK5"/>